<dbReference type="InterPro" id="IPR039304">
    <property type="entry name" value="DNAAF3"/>
</dbReference>
<sequence length="573" mass="64062">MDFQNKISFLPQISMETGVGSEQHWGLCPGLRASSCQGISPDLLECALFVDMGDLRYLFANICDIVRAVKGGKQCRVFLYERHAHLLCKLIVKLILLLLIGQGTDVNSKIELAHCYSEIHGNTFISADAKELLKSALKIALALFSPGYRSKLSDTHRKTYLAAANVLDFRSYLKRGDQDDFYSILHSMLEECTVKQAAPGDGKAVYRKTSHTLTPGVEKIEAVMGPGDAFDKRLRDFYLERYDVRANVCMWDKHMHLASRLAVIHDPFFQSFRTSGISYLRAYYRGAAVLGNTEEALPVARRAATTQESKMYCSENNPLLLSRTVEGSKVSTTGYRGDILLGPWFEVGYNVHYCFPDYFEQVLKPTMHREPNATVPLVSDMHELTTLEDFELYRVYSPTGPSSFEGIFSSVEISVFNLCVCSSLLWELVDAYSTLDRSQPTGPIVLLTGDFGSRVGTIHKTANLFTAVFLSIEGCRLLQSPDVYHAQLEPCLRKGAGHVLITELGQYVLRLQRAEVPLFKDKLKRQLTSCGYEASEATAVLPFFNKYPKEEQTEAMGTHLVAVVATAKTPNLE</sequence>
<dbReference type="Pfam" id="PF14740">
    <property type="entry name" value="DUF4471"/>
    <property type="match status" value="1"/>
</dbReference>
<dbReference type="GO" id="GO:0070286">
    <property type="term" value="P:axonemal dynein complex assembly"/>
    <property type="evidence" value="ECO:0007669"/>
    <property type="project" value="InterPro"/>
</dbReference>
<gene>
    <name evidence="2" type="ORF">DHA2_4017</name>
</gene>
<protein>
    <recommendedName>
        <fullName evidence="1">Dynein assembly factor 3 C-terminal domain-containing protein</fullName>
    </recommendedName>
</protein>
<dbReference type="VEuPathDB" id="GiardiaDB:GL50581_696"/>
<name>V6THS0_GIAIN</name>
<dbReference type="VEuPathDB" id="GiardiaDB:GL50803_004017"/>
<dbReference type="PANTHER" id="PTHR22118">
    <property type="entry name" value="DYNEIN ASSEMBLY FACTOR 3, AXONEMAL"/>
    <property type="match status" value="1"/>
</dbReference>
<evidence type="ECO:0000259" key="1">
    <source>
        <dbReference type="Pfam" id="PF14740"/>
    </source>
</evidence>
<accession>V6THS0</accession>
<dbReference type="VEuPathDB" id="GiardiaDB:QR46_1210"/>
<dbReference type="InterPro" id="IPR028235">
    <property type="entry name" value="DNAAF3_C"/>
</dbReference>
<dbReference type="AlphaFoldDB" id="V6THS0"/>
<dbReference type="EMBL" id="AHGT01000020">
    <property type="protein sequence ID" value="ESU37872.1"/>
    <property type="molecule type" value="Genomic_DNA"/>
</dbReference>
<feature type="domain" description="Dynein assembly factor 3 C-terminal" evidence="1">
    <location>
        <begin position="228"/>
        <end position="352"/>
    </location>
</feature>
<dbReference type="Proteomes" id="UP000018320">
    <property type="component" value="Unassembled WGS sequence"/>
</dbReference>
<dbReference type="PANTHER" id="PTHR22118:SF14">
    <property type="entry name" value="DYNEIN AXONEMAL ASSEMBLY FACTOR 3"/>
    <property type="match status" value="1"/>
</dbReference>
<comment type="caution">
    <text evidence="2">The sequence shown here is derived from an EMBL/GenBank/DDBJ whole genome shotgun (WGS) entry which is preliminary data.</text>
</comment>
<proteinExistence type="predicted"/>
<reference evidence="3" key="1">
    <citation type="submission" date="2012-02" db="EMBL/GenBank/DDBJ databases">
        <title>Genome sequencing of Giardia lamblia Genotypes A2 and B isolates (DH and GS) and comparative analysis with the genomes of Genotypes A1 and E (WB and Pig).</title>
        <authorList>
            <person name="Adam R."/>
            <person name="Dahlstrom E."/>
            <person name="Martens C."/>
            <person name="Bruno D."/>
            <person name="Barbian K."/>
            <person name="Porcella S.F."/>
            <person name="Nash T."/>
        </authorList>
    </citation>
    <scope>NUCLEOTIDE SEQUENCE</scope>
    <source>
        <strain evidence="3">DH</strain>
    </source>
</reference>
<dbReference type="VEuPathDB" id="GiardiaDB:DHA2_4017"/>
<reference evidence="2 3" key="2">
    <citation type="journal article" date="2013" name="Genome Biol. Evol.">
        <title>Genome sequencing of Giardia lamblia genotypes A2 and B isolates (DH and GS) and comparative analysis with the genomes of genotypes A1 and E (WB and Pig).</title>
        <authorList>
            <person name="Adam R.D."/>
            <person name="Dahlstrom E.W."/>
            <person name="Martens C.A."/>
            <person name="Bruno D.P."/>
            <person name="Barbian K.D."/>
            <person name="Ricklefs S.M."/>
            <person name="Hernandez M.M."/>
            <person name="Narla N.P."/>
            <person name="Patel R.B."/>
            <person name="Porcella S.F."/>
            <person name="Nash T.E."/>
        </authorList>
    </citation>
    <scope>NUCLEOTIDE SEQUENCE [LARGE SCALE GENOMIC DNA]</scope>
    <source>
        <strain evidence="2 3">DH</strain>
    </source>
</reference>
<evidence type="ECO:0000313" key="2">
    <source>
        <dbReference type="EMBL" id="ESU37872.1"/>
    </source>
</evidence>
<evidence type="ECO:0000313" key="3">
    <source>
        <dbReference type="Proteomes" id="UP000018320"/>
    </source>
</evidence>
<organism evidence="2 3">
    <name type="scientific">Giardia intestinalis</name>
    <name type="common">Giardia lamblia</name>
    <dbReference type="NCBI Taxonomy" id="5741"/>
    <lineage>
        <taxon>Eukaryota</taxon>
        <taxon>Metamonada</taxon>
        <taxon>Diplomonadida</taxon>
        <taxon>Hexamitidae</taxon>
        <taxon>Giardiinae</taxon>
        <taxon>Giardia</taxon>
    </lineage>
</organism>
<dbReference type="GO" id="GO:0044458">
    <property type="term" value="P:motile cilium assembly"/>
    <property type="evidence" value="ECO:0007669"/>
    <property type="project" value="TreeGrafter"/>
</dbReference>